<keyword evidence="4" id="KW-1185">Reference proteome</keyword>
<evidence type="ECO:0000256" key="1">
    <source>
        <dbReference type="SAM" id="SignalP"/>
    </source>
</evidence>
<dbReference type="SUPFAM" id="SSF50814">
    <property type="entry name" value="Lipocalins"/>
    <property type="match status" value="1"/>
</dbReference>
<name>A0ABR3W7V4_9PEZI</name>
<evidence type="ECO:0000313" key="3">
    <source>
        <dbReference type="EMBL" id="KAL1854947.1"/>
    </source>
</evidence>
<dbReference type="PANTHER" id="PTHR10612">
    <property type="entry name" value="APOLIPOPROTEIN D"/>
    <property type="match status" value="1"/>
</dbReference>
<dbReference type="PANTHER" id="PTHR10612:SF34">
    <property type="entry name" value="APOLIPOPROTEIN D"/>
    <property type="match status" value="1"/>
</dbReference>
<comment type="caution">
    <text evidence="3">The sequence shown here is derived from an EMBL/GenBank/DDBJ whole genome shotgun (WGS) entry which is preliminary data.</text>
</comment>
<dbReference type="InterPro" id="IPR012674">
    <property type="entry name" value="Calycin"/>
</dbReference>
<organism evidence="3 4">
    <name type="scientific">Diaporthe australafricana</name>
    <dbReference type="NCBI Taxonomy" id="127596"/>
    <lineage>
        <taxon>Eukaryota</taxon>
        <taxon>Fungi</taxon>
        <taxon>Dikarya</taxon>
        <taxon>Ascomycota</taxon>
        <taxon>Pezizomycotina</taxon>
        <taxon>Sordariomycetes</taxon>
        <taxon>Sordariomycetidae</taxon>
        <taxon>Diaporthales</taxon>
        <taxon>Diaporthaceae</taxon>
        <taxon>Diaporthe</taxon>
    </lineage>
</organism>
<accession>A0ABR3W7V4</accession>
<protein>
    <recommendedName>
        <fullName evidence="2">Lipocalin/cytosolic fatty-acid binding domain-containing protein</fullName>
    </recommendedName>
</protein>
<gene>
    <name evidence="3" type="ORF">Daus18300_011267</name>
</gene>
<dbReference type="EMBL" id="JAWRVE010000134">
    <property type="protein sequence ID" value="KAL1854947.1"/>
    <property type="molecule type" value="Genomic_DNA"/>
</dbReference>
<dbReference type="Proteomes" id="UP001583177">
    <property type="component" value="Unassembled WGS sequence"/>
</dbReference>
<dbReference type="Gene3D" id="2.40.128.20">
    <property type="match status" value="1"/>
</dbReference>
<keyword evidence="1" id="KW-0732">Signal</keyword>
<feature type="domain" description="Lipocalin/cytosolic fatty-acid binding" evidence="2">
    <location>
        <begin position="53"/>
        <end position="202"/>
    </location>
</feature>
<evidence type="ECO:0000259" key="2">
    <source>
        <dbReference type="Pfam" id="PF08212"/>
    </source>
</evidence>
<dbReference type="Pfam" id="PF08212">
    <property type="entry name" value="Lipocalin_2"/>
    <property type="match status" value="1"/>
</dbReference>
<dbReference type="InterPro" id="IPR047202">
    <property type="entry name" value="Lipocalin_Blc-like_dom"/>
</dbReference>
<dbReference type="InterPro" id="IPR000566">
    <property type="entry name" value="Lipocln_cytosolic_FA-bd_dom"/>
</dbReference>
<feature type="signal peptide" evidence="1">
    <location>
        <begin position="1"/>
        <end position="19"/>
    </location>
</feature>
<proteinExistence type="predicted"/>
<dbReference type="CDD" id="cd19438">
    <property type="entry name" value="lipocalin_Blc-like"/>
    <property type="match status" value="1"/>
</dbReference>
<feature type="chain" id="PRO_5045557704" description="Lipocalin/cytosolic fatty-acid binding domain-containing protein" evidence="1">
    <location>
        <begin position="20"/>
        <end position="213"/>
    </location>
</feature>
<reference evidence="3 4" key="1">
    <citation type="journal article" date="2024" name="IMA Fungus">
        <title>IMA Genome - F19 : A genome assembly and annotation guide to empower mycologists, including annotated draft genome sequences of Ceratocystis pirilliformis, Diaporthe australafricana, Fusarium ophioides, Paecilomyces lecythidis, and Sporothrix stenoceras.</title>
        <authorList>
            <person name="Aylward J."/>
            <person name="Wilson A.M."/>
            <person name="Visagie C.M."/>
            <person name="Spraker J."/>
            <person name="Barnes I."/>
            <person name="Buitendag C."/>
            <person name="Ceriani C."/>
            <person name="Del Mar Angel L."/>
            <person name="du Plessis D."/>
            <person name="Fuchs T."/>
            <person name="Gasser K."/>
            <person name="Kramer D."/>
            <person name="Li W."/>
            <person name="Munsamy K."/>
            <person name="Piso A."/>
            <person name="Price J.L."/>
            <person name="Sonnekus B."/>
            <person name="Thomas C."/>
            <person name="van der Nest A."/>
            <person name="van Dijk A."/>
            <person name="van Heerden A."/>
            <person name="van Vuuren N."/>
            <person name="Yilmaz N."/>
            <person name="Duong T.A."/>
            <person name="van der Merwe N.A."/>
            <person name="Wingfield M.J."/>
            <person name="Wingfield B.D."/>
        </authorList>
    </citation>
    <scope>NUCLEOTIDE SEQUENCE [LARGE SCALE GENOMIC DNA]</scope>
    <source>
        <strain evidence="3 4">CMW 18300</strain>
    </source>
</reference>
<sequence>MHVKSALNTLAWLTAAAAASPLQSRQGVTSNGTNVVSALWDGTCFYPKSVSSFDLASYLGTWYQVAGYEAIFTAGCKCVTANYTLNDDGTVGVKNQCEALGLPITITGSAAPVDAVYGDAGAFEVTFFNASNTCPGPNYIVQDKCSRADIVRDEYVVDDYAIVQSPDFATLFVLSREQNVTETKLDALISRAVELGSKRSLIKTNDQSGCLYT</sequence>
<evidence type="ECO:0000313" key="4">
    <source>
        <dbReference type="Proteomes" id="UP001583177"/>
    </source>
</evidence>